<dbReference type="PROSITE" id="PS51257">
    <property type="entry name" value="PROKAR_LIPOPROTEIN"/>
    <property type="match status" value="1"/>
</dbReference>
<dbReference type="AlphaFoldDB" id="A0A4V5MMN0"/>
<dbReference type="Proteomes" id="UP000306808">
    <property type="component" value="Unassembled WGS sequence"/>
</dbReference>
<organism evidence="1 2">
    <name type="scientific">Sphingobacterium olei</name>
    <dbReference type="NCBI Taxonomy" id="2571155"/>
    <lineage>
        <taxon>Bacteria</taxon>
        <taxon>Pseudomonadati</taxon>
        <taxon>Bacteroidota</taxon>
        <taxon>Sphingobacteriia</taxon>
        <taxon>Sphingobacteriales</taxon>
        <taxon>Sphingobacteriaceae</taxon>
        <taxon>Sphingobacterium</taxon>
    </lineage>
</organism>
<sequence>MKKIGILFLLSVLLFSCRKDKTPEPQKSVKVIDKINIKKTYSGSSTIVTDRLDFEYNSNNEVSKISRFEDDVLYYSYTYVYQNNLPVSSMYDFTFGGDPVYKVTYGYTNRKYARYYDSYYNDETLFTHNAQYNLYTSSVNGNRFMLNEFDDITTRTASGNEYTFTFDTSKKGPLYNVVNKKWIPALWYGISGLGILEFSTHPVTSLFDDNLAQANPYTNTYDTDGFVTKSVFSVYNGTTMYEITYIYKSI</sequence>
<gene>
    <name evidence="1" type="ORF">FAZ15_09870</name>
</gene>
<evidence type="ECO:0008006" key="3">
    <source>
        <dbReference type="Google" id="ProtNLM"/>
    </source>
</evidence>
<protein>
    <recommendedName>
        <fullName evidence="3">DUF4595 domain-containing protein</fullName>
    </recommendedName>
</protein>
<keyword evidence="2" id="KW-1185">Reference proteome</keyword>
<dbReference type="EMBL" id="SUME01000003">
    <property type="protein sequence ID" value="TJZ61488.1"/>
    <property type="molecule type" value="Genomic_DNA"/>
</dbReference>
<dbReference type="OrthoDB" id="1364435at2"/>
<comment type="caution">
    <text evidence="1">The sequence shown here is derived from an EMBL/GenBank/DDBJ whole genome shotgun (WGS) entry which is preliminary data.</text>
</comment>
<evidence type="ECO:0000313" key="2">
    <source>
        <dbReference type="Proteomes" id="UP000306808"/>
    </source>
</evidence>
<name>A0A4V5MMN0_9SPHI</name>
<reference evidence="1 2" key="1">
    <citation type="submission" date="2019-04" db="EMBL/GenBank/DDBJ databases">
        <title>Sphingobacterium olei sp. nov., isolated from oil-contaminated soil.</title>
        <authorList>
            <person name="Liu B."/>
        </authorList>
    </citation>
    <scope>NUCLEOTIDE SEQUENCE [LARGE SCALE GENOMIC DNA]</scope>
    <source>
        <strain evidence="1 2">HAL-9</strain>
    </source>
</reference>
<evidence type="ECO:0000313" key="1">
    <source>
        <dbReference type="EMBL" id="TJZ61488.1"/>
    </source>
</evidence>
<proteinExistence type="predicted"/>
<dbReference type="RefSeq" id="WP_136901135.1">
    <property type="nucleotide sequence ID" value="NZ_SUME01000003.1"/>
</dbReference>
<accession>A0A4V5MMN0</accession>